<feature type="compositionally biased region" description="Basic and acidic residues" evidence="1">
    <location>
        <begin position="19"/>
        <end position="47"/>
    </location>
</feature>
<keyword evidence="2" id="KW-0812">Transmembrane</keyword>
<dbReference type="Proteomes" id="UP000560081">
    <property type="component" value="Unassembled WGS sequence"/>
</dbReference>
<evidence type="ECO:0000313" key="4">
    <source>
        <dbReference type="Proteomes" id="UP000560081"/>
    </source>
</evidence>
<evidence type="ECO:0000256" key="2">
    <source>
        <dbReference type="SAM" id="Phobius"/>
    </source>
</evidence>
<dbReference type="Gene3D" id="1.20.1250.20">
    <property type="entry name" value="MFS general substrate transporter like domains"/>
    <property type="match status" value="1"/>
</dbReference>
<dbReference type="AlphaFoldDB" id="A0A7W7L346"/>
<name>A0A7W7L346_9MICC</name>
<protein>
    <submittedName>
        <fullName evidence="3">Cation transport ATPase</fullName>
    </submittedName>
</protein>
<reference evidence="3 4" key="1">
    <citation type="submission" date="2020-08" db="EMBL/GenBank/DDBJ databases">
        <title>Sequencing the genomes of 1000 actinobacteria strains.</title>
        <authorList>
            <person name="Klenk H.-P."/>
        </authorList>
    </citation>
    <scope>NUCLEOTIDE SEQUENCE [LARGE SCALE GENOMIC DNA]</scope>
    <source>
        <strain evidence="3 4">DSM 19079</strain>
    </source>
</reference>
<feature type="compositionally biased region" description="Basic and acidic residues" evidence="1">
    <location>
        <begin position="1"/>
        <end position="10"/>
    </location>
</feature>
<dbReference type="RefSeq" id="WP_221419384.1">
    <property type="nucleotide sequence ID" value="NZ_BMLA01000006.1"/>
</dbReference>
<feature type="transmembrane region" description="Helical" evidence="2">
    <location>
        <begin position="129"/>
        <end position="147"/>
    </location>
</feature>
<sequence>MPENSSDRIARAAGRAARAFRENQTAERDERARRTPSADRPGLKDRAAQAAERVGPVRERVGHAAGEAGRAFREGQARDAERLAEVSTRVREEDEAQRAQRRESRARELEERDAAEAGRVHPLLRLTRVWWLAVGLLLAALGGTFIANGLRAEARGGRVIDPLTGLESVGPLGGATGQYTLGGVLIALALVTLWGWIGLLRRRRSAISTLTTVAVLLAIPAATRPNALFLVLGLVMALGAVLLWLPPVRSRVRR</sequence>
<comment type="caution">
    <text evidence="3">The sequence shown here is derived from an EMBL/GenBank/DDBJ whole genome shotgun (WGS) entry which is preliminary data.</text>
</comment>
<keyword evidence="2" id="KW-0472">Membrane</keyword>
<evidence type="ECO:0000313" key="3">
    <source>
        <dbReference type="EMBL" id="MBB4882106.1"/>
    </source>
</evidence>
<feature type="region of interest" description="Disordered" evidence="1">
    <location>
        <begin position="1"/>
        <end position="112"/>
    </location>
</feature>
<keyword evidence="2" id="KW-1133">Transmembrane helix</keyword>
<organism evidence="3 4">
    <name type="scientific">Micrococcus flavus</name>
    <dbReference type="NCBI Taxonomy" id="384602"/>
    <lineage>
        <taxon>Bacteria</taxon>
        <taxon>Bacillati</taxon>
        <taxon>Actinomycetota</taxon>
        <taxon>Actinomycetes</taxon>
        <taxon>Micrococcales</taxon>
        <taxon>Micrococcaceae</taxon>
        <taxon>Micrococcus</taxon>
    </lineage>
</organism>
<feature type="transmembrane region" description="Helical" evidence="2">
    <location>
        <begin position="228"/>
        <end position="245"/>
    </location>
</feature>
<evidence type="ECO:0000256" key="1">
    <source>
        <dbReference type="SAM" id="MobiDB-lite"/>
    </source>
</evidence>
<feature type="transmembrane region" description="Helical" evidence="2">
    <location>
        <begin position="179"/>
        <end position="199"/>
    </location>
</feature>
<keyword evidence="4" id="KW-1185">Reference proteome</keyword>
<accession>A0A7W7L346</accession>
<proteinExistence type="predicted"/>
<dbReference type="SUPFAM" id="SSF103473">
    <property type="entry name" value="MFS general substrate transporter"/>
    <property type="match status" value="1"/>
</dbReference>
<feature type="transmembrane region" description="Helical" evidence="2">
    <location>
        <begin position="206"/>
        <end position="222"/>
    </location>
</feature>
<feature type="compositionally biased region" description="Basic and acidic residues" evidence="1">
    <location>
        <begin position="70"/>
        <end position="112"/>
    </location>
</feature>
<dbReference type="EMBL" id="JACHMC010000001">
    <property type="protein sequence ID" value="MBB4882106.1"/>
    <property type="molecule type" value="Genomic_DNA"/>
</dbReference>
<dbReference type="InterPro" id="IPR036259">
    <property type="entry name" value="MFS_trans_sf"/>
</dbReference>
<gene>
    <name evidence="3" type="ORF">BJ976_000457</name>
</gene>